<comment type="caution">
    <text evidence="2">The sequence shown here is derived from an EMBL/GenBank/DDBJ whole genome shotgun (WGS) entry which is preliminary data.</text>
</comment>
<feature type="transmembrane region" description="Helical" evidence="1">
    <location>
        <begin position="54"/>
        <end position="74"/>
    </location>
</feature>
<dbReference type="Proteomes" id="UP000606991">
    <property type="component" value="Unassembled WGS sequence"/>
</dbReference>
<evidence type="ECO:0000313" key="2">
    <source>
        <dbReference type="EMBL" id="MBJ7593476.1"/>
    </source>
</evidence>
<protein>
    <submittedName>
        <fullName evidence="2">Uncharacterized protein</fullName>
    </submittedName>
</protein>
<accession>A0A934JZT0</accession>
<feature type="transmembrane region" description="Helical" evidence="1">
    <location>
        <begin position="80"/>
        <end position="100"/>
    </location>
</feature>
<dbReference type="RefSeq" id="WP_337308788.1">
    <property type="nucleotide sequence ID" value="NZ_JAEKNS010000018.1"/>
</dbReference>
<dbReference type="EMBL" id="JAEKNS010000018">
    <property type="protein sequence ID" value="MBJ7593476.1"/>
    <property type="molecule type" value="Genomic_DNA"/>
</dbReference>
<reference evidence="2 3" key="1">
    <citation type="submission" date="2020-10" db="EMBL/GenBank/DDBJ databases">
        <title>Ca. Dormibacterota MAGs.</title>
        <authorList>
            <person name="Montgomery K."/>
        </authorList>
    </citation>
    <scope>NUCLEOTIDE SEQUENCE [LARGE SCALE GENOMIC DNA]</scope>
    <source>
        <strain evidence="2">SC8812_S17_18</strain>
    </source>
</reference>
<feature type="transmembrane region" description="Helical" evidence="1">
    <location>
        <begin position="20"/>
        <end position="42"/>
    </location>
</feature>
<proteinExistence type="predicted"/>
<organism evidence="2 3">
    <name type="scientific">Candidatus Aeolococcus gillhamiae</name>
    <dbReference type="NCBI Taxonomy" id="3127015"/>
    <lineage>
        <taxon>Bacteria</taxon>
        <taxon>Bacillati</taxon>
        <taxon>Candidatus Dormiibacterota</taxon>
        <taxon>Candidatus Dormibacteria</taxon>
        <taxon>Candidatus Aeolococcales</taxon>
        <taxon>Candidatus Aeolococcaceae</taxon>
        <taxon>Candidatus Aeolococcus</taxon>
    </lineage>
</organism>
<name>A0A934JZT0_9BACT</name>
<sequence>MIATILEGPSPSGFFDSHDAQSFALSTTVLLVVAAHVLMLVEGILVRWNGAWRALGWSAAMVLFLDLSLGVISWANGGGLGALAVFAVIFSPLPLILLALRPWRS</sequence>
<evidence type="ECO:0000256" key="1">
    <source>
        <dbReference type="SAM" id="Phobius"/>
    </source>
</evidence>
<evidence type="ECO:0000313" key="3">
    <source>
        <dbReference type="Proteomes" id="UP000606991"/>
    </source>
</evidence>
<gene>
    <name evidence="2" type="ORF">JF886_01225</name>
</gene>
<keyword evidence="1" id="KW-0472">Membrane</keyword>
<keyword evidence="1" id="KW-1133">Transmembrane helix</keyword>
<dbReference type="AlphaFoldDB" id="A0A934JZT0"/>
<keyword evidence="1" id="KW-0812">Transmembrane</keyword>